<dbReference type="Gene3D" id="3.90.940.20">
    <property type="entry name" value="RPB5-like RNA polymerase subunit"/>
    <property type="match status" value="1"/>
</dbReference>
<dbReference type="NCBIfam" id="NF007129">
    <property type="entry name" value="PRK09570.1"/>
    <property type="match status" value="1"/>
</dbReference>
<dbReference type="HAMAP" id="MF_00025">
    <property type="entry name" value="RNApol_Rpo5_RPB5"/>
    <property type="match status" value="1"/>
</dbReference>
<dbReference type="EMBL" id="LS974619">
    <property type="protein sequence ID" value="CAG7879618.1"/>
    <property type="molecule type" value="Genomic_DNA"/>
</dbReference>
<dbReference type="EMBL" id="LR031572">
    <property type="protein sequence ID" value="VDC79065.1"/>
    <property type="molecule type" value="Genomic_DNA"/>
</dbReference>
<dbReference type="SUPFAM" id="SSF55287">
    <property type="entry name" value="RPB5-like RNA polymerase subunit"/>
    <property type="match status" value="1"/>
</dbReference>
<evidence type="ECO:0000256" key="1">
    <source>
        <dbReference type="ARBA" id="ARBA00004123"/>
    </source>
</evidence>
<dbReference type="PIRSF" id="PIRSF000747">
    <property type="entry name" value="RPB5"/>
    <property type="match status" value="1"/>
</dbReference>
<dbReference type="InterPro" id="IPR036710">
    <property type="entry name" value="RNA_pol_Rpb5_N_sf"/>
</dbReference>
<dbReference type="AlphaFoldDB" id="A0A3P5ZR70"/>
<comment type="subcellular location">
    <subcellularLocation>
        <location evidence="1">Nucleus</location>
    </subcellularLocation>
</comment>
<dbReference type="SUPFAM" id="SSF53036">
    <property type="entry name" value="Eukaryotic RPB5 N-terminal domain"/>
    <property type="match status" value="1"/>
</dbReference>
<reference evidence="8" key="1">
    <citation type="submission" date="2018-11" db="EMBL/GenBank/DDBJ databases">
        <authorList>
            <consortium name="Genoscope - CEA"/>
            <person name="William W."/>
        </authorList>
    </citation>
    <scope>NUCLEOTIDE SEQUENCE</scope>
</reference>
<accession>A0A3P5ZR70</accession>
<proteinExistence type="inferred from homology"/>
<dbReference type="GO" id="GO:0003899">
    <property type="term" value="F:DNA-directed RNA polymerase activity"/>
    <property type="evidence" value="ECO:0007669"/>
    <property type="project" value="InterPro"/>
</dbReference>
<evidence type="ECO:0000256" key="4">
    <source>
        <dbReference type="ARBA" id="ARBA00025765"/>
    </source>
</evidence>
<dbReference type="InterPro" id="IPR035913">
    <property type="entry name" value="RPB5-like_sf"/>
</dbReference>
<gene>
    <name evidence="8" type="ORF">BRAA03T10283Z</name>
    <name evidence="7" type="ORF">BRAPAZ1V2_A03P09610.2</name>
</gene>
<sequence>MCENMSLSEEEIRMLFRVNKTLNHMLKDRGYIVTDAELEMTQEQFIDQYGENMERKDLVILKTKKNDESDKIFVFFLQETKVKMVGIKACFERMVAQNVFRAILVVRKDMNRFALSAVTDANSKRILYLESFKETELLMNVKEHAFVPGHIALTTEEKNALLEKYTVQENQLPRIQYTDPIAKYYGLKRGEVVKIIRNSETSGRYVTYRFVI</sequence>
<evidence type="ECO:0008006" key="9">
    <source>
        <dbReference type="Google" id="ProtNLM"/>
    </source>
</evidence>
<dbReference type="PANTHER" id="PTHR10535">
    <property type="entry name" value="DNA-DIRECTED RNA POLYMERASES I, II, AND III SUBUNIT RPABC1"/>
    <property type="match status" value="1"/>
</dbReference>
<dbReference type="InterPro" id="IPR000783">
    <property type="entry name" value="RNA_pol_subH/Rpb5_C"/>
</dbReference>
<comment type="similarity">
    <text evidence="4">Belongs to the archaeal Rpo5/eukaryotic RPB5 RNA polymerase subunit family.</text>
</comment>
<dbReference type="PANTHER" id="PTHR10535:SF0">
    <property type="entry name" value="DNA-DIRECTED RNA POLYMERASES I, II, AND III SUBUNIT RPABC1"/>
    <property type="match status" value="1"/>
</dbReference>
<name>A0A3P5ZR70_BRACM</name>
<dbReference type="Pfam" id="PF01191">
    <property type="entry name" value="RNA_pol_Rpb5_C"/>
    <property type="match status" value="1"/>
</dbReference>
<evidence type="ECO:0000256" key="2">
    <source>
        <dbReference type="ARBA" id="ARBA00023163"/>
    </source>
</evidence>
<keyword evidence="2" id="KW-0804">Transcription</keyword>
<dbReference type="GO" id="GO:0006351">
    <property type="term" value="P:DNA-templated transcription"/>
    <property type="evidence" value="ECO:0007669"/>
    <property type="project" value="InterPro"/>
</dbReference>
<dbReference type="GO" id="GO:0003677">
    <property type="term" value="F:DNA binding"/>
    <property type="evidence" value="ECO:0007669"/>
    <property type="project" value="InterPro"/>
</dbReference>
<evidence type="ECO:0000313" key="7">
    <source>
        <dbReference type="EMBL" id="CAG7879618.1"/>
    </source>
</evidence>
<evidence type="ECO:0000259" key="5">
    <source>
        <dbReference type="Pfam" id="PF01191"/>
    </source>
</evidence>
<evidence type="ECO:0000256" key="3">
    <source>
        <dbReference type="ARBA" id="ARBA00023242"/>
    </source>
</evidence>
<evidence type="ECO:0000259" key="6">
    <source>
        <dbReference type="Pfam" id="PF03871"/>
    </source>
</evidence>
<dbReference type="InterPro" id="IPR005571">
    <property type="entry name" value="RNA_pol_Rpb5_N"/>
</dbReference>
<protein>
    <recommendedName>
        <fullName evidence="9">RNA polymerase subunit H/Rpb5 C-terminal domain-containing protein</fullName>
    </recommendedName>
</protein>
<feature type="domain" description="RNA polymerase subunit H/Rpb5 C-terminal" evidence="5">
    <location>
        <begin position="139"/>
        <end position="211"/>
    </location>
</feature>
<dbReference type="Pfam" id="PF03871">
    <property type="entry name" value="RNA_pol_Rpb5_N"/>
    <property type="match status" value="1"/>
</dbReference>
<dbReference type="Gene3D" id="3.40.1340.10">
    <property type="entry name" value="RNA polymerase, Rpb5, N-terminal domain"/>
    <property type="match status" value="1"/>
</dbReference>
<dbReference type="FunFam" id="3.90.940.20:FF:000001">
    <property type="entry name" value="DNA-directed RNA polymerases I, II, and III subunit RPABC1"/>
    <property type="match status" value="1"/>
</dbReference>
<dbReference type="InterPro" id="IPR014381">
    <property type="entry name" value="Arch_Rpo5/euc_Rpb5"/>
</dbReference>
<dbReference type="FunFam" id="3.40.1340.10:FF:000001">
    <property type="entry name" value="DNA-directed RNA polymerases I, II, and III subunit RPABC1"/>
    <property type="match status" value="1"/>
</dbReference>
<keyword evidence="3" id="KW-0539">Nucleus</keyword>
<feature type="domain" description="RNA polymerase Rpb5 N-terminal" evidence="6">
    <location>
        <begin position="9"/>
        <end position="94"/>
    </location>
</feature>
<dbReference type="Gramene" id="A03p09610.2_BraZ1">
    <property type="protein sequence ID" value="A03p09610.2_BraZ1.CDS"/>
    <property type="gene ID" value="A03g09610.2_BraZ1"/>
</dbReference>
<organism evidence="8">
    <name type="scientific">Brassica campestris</name>
    <name type="common">Field mustard</name>
    <dbReference type="NCBI Taxonomy" id="3711"/>
    <lineage>
        <taxon>Eukaryota</taxon>
        <taxon>Viridiplantae</taxon>
        <taxon>Streptophyta</taxon>
        <taxon>Embryophyta</taxon>
        <taxon>Tracheophyta</taxon>
        <taxon>Spermatophyta</taxon>
        <taxon>Magnoliopsida</taxon>
        <taxon>eudicotyledons</taxon>
        <taxon>Gunneridae</taxon>
        <taxon>Pentapetalae</taxon>
        <taxon>rosids</taxon>
        <taxon>malvids</taxon>
        <taxon>Brassicales</taxon>
        <taxon>Brassicaceae</taxon>
        <taxon>Brassiceae</taxon>
        <taxon>Brassica</taxon>
    </lineage>
</organism>
<dbReference type="GO" id="GO:0055029">
    <property type="term" value="C:nuclear DNA-directed RNA polymerase complex"/>
    <property type="evidence" value="ECO:0007669"/>
    <property type="project" value="UniProtKB-ARBA"/>
</dbReference>
<dbReference type="Proteomes" id="UP000694005">
    <property type="component" value="Chromosome A03"/>
</dbReference>
<evidence type="ECO:0000313" key="8">
    <source>
        <dbReference type="EMBL" id="VDC79065.1"/>
    </source>
</evidence>